<evidence type="ECO:0000259" key="1">
    <source>
        <dbReference type="PROSITE" id="PS51833"/>
    </source>
</evidence>
<protein>
    <recommendedName>
        <fullName evidence="1">HDOD domain-containing protein</fullName>
    </recommendedName>
</protein>
<accession>A0ABX3AC71</accession>
<dbReference type="InterPro" id="IPR013976">
    <property type="entry name" value="HDOD"/>
</dbReference>
<sequence>MKTYKGSEPFVLPDFLKGMVVPIQPHLADEIRQATPDLNTIASLIMKDTGLSGEILNRMGGSVNGCADIWSAVHLLGIDAVMGVVNGLYLRSTLEKHPVDFLEDLGAVSYDTARASVLLIQALQLNCDAWNAYALGLLHHASMPMLLGRYKDYWNTIQHAYCVSGEPLTQTENNHYHTNHAVVSYLLAKRWNLPEAICIAIRDHHNISRLTFKTGSDNEEADLLLTVLKFAEHSCHAHQRLGHQGTDFEWEMIGEDVLARLGISWLDYQDLSHLLEEKVEFDSFSPFTEEDLKLHI</sequence>
<dbReference type="PANTHER" id="PTHR33525">
    <property type="match status" value="1"/>
</dbReference>
<reference evidence="2 3" key="1">
    <citation type="submission" date="2016-08" db="EMBL/GenBank/DDBJ databases">
        <title>Draft genome sequence of Candidatus Piscirickettsia litoralis, from seawater.</title>
        <authorList>
            <person name="Wan X."/>
            <person name="Lee A.J."/>
            <person name="Hou S."/>
            <person name="Donachie S.P."/>
        </authorList>
    </citation>
    <scope>NUCLEOTIDE SEQUENCE [LARGE SCALE GENOMIC DNA]</scope>
    <source>
        <strain evidence="2 3">Y2</strain>
    </source>
</reference>
<dbReference type="InterPro" id="IPR052340">
    <property type="entry name" value="RNase_Y/CdgJ"/>
</dbReference>
<dbReference type="RefSeq" id="WP_069313535.1">
    <property type="nucleotide sequence ID" value="NZ_MDTU01000001.1"/>
</dbReference>
<proteinExistence type="predicted"/>
<dbReference type="Proteomes" id="UP000094329">
    <property type="component" value="Unassembled WGS sequence"/>
</dbReference>
<dbReference type="Pfam" id="PF08668">
    <property type="entry name" value="HDOD"/>
    <property type="match status" value="1"/>
</dbReference>
<name>A0ABX3AC71_9GAMM</name>
<comment type="caution">
    <text evidence="2">The sequence shown here is derived from an EMBL/GenBank/DDBJ whole genome shotgun (WGS) entry which is preliminary data.</text>
</comment>
<dbReference type="SUPFAM" id="SSF109604">
    <property type="entry name" value="HD-domain/PDEase-like"/>
    <property type="match status" value="1"/>
</dbReference>
<evidence type="ECO:0000313" key="3">
    <source>
        <dbReference type="Proteomes" id="UP000094329"/>
    </source>
</evidence>
<evidence type="ECO:0000313" key="2">
    <source>
        <dbReference type="EMBL" id="ODN43739.1"/>
    </source>
</evidence>
<keyword evidence="3" id="KW-1185">Reference proteome</keyword>
<feature type="domain" description="HDOD" evidence="1">
    <location>
        <begin position="17"/>
        <end position="207"/>
    </location>
</feature>
<dbReference type="EMBL" id="MDTU01000001">
    <property type="protein sequence ID" value="ODN43739.1"/>
    <property type="molecule type" value="Genomic_DNA"/>
</dbReference>
<gene>
    <name evidence="2" type="ORF">BGC07_13575</name>
</gene>
<dbReference type="PROSITE" id="PS51833">
    <property type="entry name" value="HDOD"/>
    <property type="match status" value="1"/>
</dbReference>
<dbReference type="PANTHER" id="PTHR33525:SF6">
    <property type="entry name" value="HDOD DOMAIN-CONTAINING PROTEIN"/>
    <property type="match status" value="1"/>
</dbReference>
<organism evidence="2 3">
    <name type="scientific">Piscirickettsia litoralis</name>
    <dbReference type="NCBI Taxonomy" id="1891921"/>
    <lineage>
        <taxon>Bacteria</taxon>
        <taxon>Pseudomonadati</taxon>
        <taxon>Pseudomonadota</taxon>
        <taxon>Gammaproteobacteria</taxon>
        <taxon>Thiotrichales</taxon>
        <taxon>Piscirickettsiaceae</taxon>
        <taxon>Piscirickettsia</taxon>
    </lineage>
</organism>
<dbReference type="Gene3D" id="1.10.3210.10">
    <property type="entry name" value="Hypothetical protein af1432"/>
    <property type="match status" value="1"/>
</dbReference>